<dbReference type="InterPro" id="IPR013653">
    <property type="entry name" value="GCN5-like_dom"/>
</dbReference>
<dbReference type="InterPro" id="IPR016181">
    <property type="entry name" value="Acyl_CoA_acyltransferase"/>
</dbReference>
<accession>A0A081PCP9</accession>
<reference evidence="2 3" key="1">
    <citation type="journal article" date="1992" name="Int. J. Syst. Bacteriol.">
        <title>Sphingobacterium antarcticus sp. nov. a Psychrotrophic Bacterium from the Soils of Schirmacher Oasis, Antarctica.</title>
        <authorList>
            <person name="Shivaji S."/>
            <person name="Ray M.K."/>
            <person name="Rao N.S."/>
            <person name="Saiserr L."/>
            <person name="Jagannadham M.V."/>
            <person name="Kumar G.S."/>
            <person name="Reddy G."/>
            <person name="Bhargava P.M."/>
        </authorList>
    </citation>
    <scope>NUCLEOTIDE SEQUENCE [LARGE SCALE GENOMIC DNA]</scope>
    <source>
        <strain evidence="2 3">4BY</strain>
    </source>
</reference>
<dbReference type="AlphaFoldDB" id="A0A081PCP9"/>
<gene>
    <name evidence="2" type="ORF">N180_02230</name>
</gene>
<dbReference type="EMBL" id="JNFF01000116">
    <property type="protein sequence ID" value="KEQ28472.1"/>
    <property type="molecule type" value="Genomic_DNA"/>
</dbReference>
<name>A0A081PCP9_9SPHI</name>
<sequence>MTYVKFYVKIYNKDHWLMKLKLFLLDNPIWNALSSVHQEFAVGTPGVKCYQEQTIPFMGIQYNDKNLLTELEAYLKEGEERFLKDELESVPENWEILQRLACIQMVYNPSPVESAINPISQLSEQDSDELHALVNLVQPGFFKRKTTLLGNYYGIRKEGILVAVAGERMKLDGFTELSAVCTHPSHTGNGYAQQLLRGLCQITIEKGNIPFLHVLESNKRAIQIYEFLNFTKRIDFPLVKLKYTGKN</sequence>
<dbReference type="CDD" id="cd04301">
    <property type="entry name" value="NAT_SF"/>
    <property type="match status" value="1"/>
</dbReference>
<evidence type="ECO:0000313" key="2">
    <source>
        <dbReference type="EMBL" id="KEQ28472.1"/>
    </source>
</evidence>
<evidence type="ECO:0000313" key="3">
    <source>
        <dbReference type="Proteomes" id="UP000028007"/>
    </source>
</evidence>
<protein>
    <recommendedName>
        <fullName evidence="1">N-acetyltransferase domain-containing protein</fullName>
    </recommendedName>
</protein>
<dbReference type="Pfam" id="PF08445">
    <property type="entry name" value="FR47"/>
    <property type="match status" value="1"/>
</dbReference>
<proteinExistence type="predicted"/>
<dbReference type="GO" id="GO:0016747">
    <property type="term" value="F:acyltransferase activity, transferring groups other than amino-acyl groups"/>
    <property type="evidence" value="ECO:0007669"/>
    <property type="project" value="InterPro"/>
</dbReference>
<dbReference type="InterPro" id="IPR000182">
    <property type="entry name" value="GNAT_dom"/>
</dbReference>
<dbReference type="eggNOG" id="COG0456">
    <property type="taxonomic scope" value="Bacteria"/>
</dbReference>
<comment type="caution">
    <text evidence="2">The sequence shown here is derived from an EMBL/GenBank/DDBJ whole genome shotgun (WGS) entry which is preliminary data.</text>
</comment>
<dbReference type="Gene3D" id="3.40.630.30">
    <property type="match status" value="1"/>
</dbReference>
<organism evidence="2 3">
    <name type="scientific">Pedobacter antarcticus 4BY</name>
    <dbReference type="NCBI Taxonomy" id="1358423"/>
    <lineage>
        <taxon>Bacteria</taxon>
        <taxon>Pseudomonadati</taxon>
        <taxon>Bacteroidota</taxon>
        <taxon>Sphingobacteriia</taxon>
        <taxon>Sphingobacteriales</taxon>
        <taxon>Sphingobacteriaceae</taxon>
        <taxon>Pedobacter</taxon>
    </lineage>
</organism>
<feature type="domain" description="N-acetyltransferase" evidence="1">
    <location>
        <begin position="105"/>
        <end position="247"/>
    </location>
</feature>
<dbReference type="PROSITE" id="PS51186">
    <property type="entry name" value="GNAT"/>
    <property type="match status" value="1"/>
</dbReference>
<dbReference type="SUPFAM" id="SSF55729">
    <property type="entry name" value="Acyl-CoA N-acyltransferases (Nat)"/>
    <property type="match status" value="1"/>
</dbReference>
<keyword evidence="3" id="KW-1185">Reference proteome</keyword>
<dbReference type="Proteomes" id="UP000028007">
    <property type="component" value="Unassembled WGS sequence"/>
</dbReference>
<evidence type="ECO:0000259" key="1">
    <source>
        <dbReference type="PROSITE" id="PS51186"/>
    </source>
</evidence>